<feature type="compositionally biased region" description="Basic and acidic residues" evidence="1">
    <location>
        <begin position="49"/>
        <end position="58"/>
    </location>
</feature>
<feature type="compositionally biased region" description="Basic and acidic residues" evidence="1">
    <location>
        <begin position="1"/>
        <end position="24"/>
    </location>
</feature>
<proteinExistence type="predicted"/>
<gene>
    <name evidence="3" type="ORF">I8U22_08930</name>
</gene>
<reference evidence="3 4" key="1">
    <citation type="submission" date="2020-12" db="EMBL/GenBank/DDBJ databases">
        <title>WGS of Thermoactinomyces spp.</title>
        <authorList>
            <person name="Cheng K."/>
        </authorList>
    </citation>
    <scope>NUCLEOTIDE SEQUENCE [LARGE SCALE GENOMIC DNA]</scope>
    <source>
        <strain evidence="4">CICC 10650\ACCC 41061</strain>
    </source>
</reference>
<dbReference type="PANTHER" id="PTHR40040">
    <property type="entry name" value="SMALL HYDROPHOBIC PROTEIN-RELATED"/>
    <property type="match status" value="1"/>
</dbReference>
<protein>
    <submittedName>
        <fullName evidence="3">DUF308 domain-containing protein</fullName>
    </submittedName>
</protein>
<keyword evidence="2" id="KW-0472">Membrane</keyword>
<keyword evidence="4" id="KW-1185">Reference proteome</keyword>
<accession>A0ABS0QIA2</accession>
<sequence length="129" mass="14818">MMENRDNQFQKQEERQEERMENRTYQENNHNPQLDEEVAQEVAPNPALAKDRRENNKRKEEAGGFGIGLTALILSVLSFFVWPFVLSIAGIIVGIFAVRRRSALGWWAIAVGIVALIVALFLFPFRLLF</sequence>
<dbReference type="InterPro" id="IPR055338">
    <property type="entry name" value="YqfX-like"/>
</dbReference>
<dbReference type="EMBL" id="JAECVU010000004">
    <property type="protein sequence ID" value="MBH8588932.1"/>
    <property type="molecule type" value="Genomic_DNA"/>
</dbReference>
<evidence type="ECO:0000256" key="1">
    <source>
        <dbReference type="SAM" id="MobiDB-lite"/>
    </source>
</evidence>
<organism evidence="3 4">
    <name type="scientific">Thermoactinomyces vulgaris</name>
    <dbReference type="NCBI Taxonomy" id="2026"/>
    <lineage>
        <taxon>Bacteria</taxon>
        <taxon>Bacillati</taxon>
        <taxon>Bacillota</taxon>
        <taxon>Bacilli</taxon>
        <taxon>Bacillales</taxon>
        <taxon>Thermoactinomycetaceae</taxon>
        <taxon>Thermoactinomyces</taxon>
    </lineage>
</organism>
<name>A0ABS0QIA2_THEVU</name>
<feature type="region of interest" description="Disordered" evidence="1">
    <location>
        <begin position="1"/>
        <end position="58"/>
    </location>
</feature>
<feature type="transmembrane region" description="Helical" evidence="2">
    <location>
        <begin position="65"/>
        <end position="98"/>
    </location>
</feature>
<feature type="transmembrane region" description="Helical" evidence="2">
    <location>
        <begin position="104"/>
        <end position="125"/>
    </location>
</feature>
<dbReference type="PANTHER" id="PTHR40040:SF1">
    <property type="entry name" value="MEMBRANE PROTEIN"/>
    <property type="match status" value="1"/>
</dbReference>
<keyword evidence="2" id="KW-1133">Transmembrane helix</keyword>
<comment type="caution">
    <text evidence="3">The sequence shown here is derived from an EMBL/GenBank/DDBJ whole genome shotgun (WGS) entry which is preliminary data.</text>
</comment>
<evidence type="ECO:0000256" key="2">
    <source>
        <dbReference type="SAM" id="Phobius"/>
    </source>
</evidence>
<keyword evidence="2" id="KW-0812">Transmembrane</keyword>
<evidence type="ECO:0000313" key="3">
    <source>
        <dbReference type="EMBL" id="MBH8588932.1"/>
    </source>
</evidence>
<evidence type="ECO:0000313" key="4">
    <source>
        <dbReference type="Proteomes" id="UP000641910"/>
    </source>
</evidence>
<dbReference type="Proteomes" id="UP000641910">
    <property type="component" value="Unassembled WGS sequence"/>
</dbReference>